<organism evidence="8 9">
    <name type="scientific">Congregibacter litoralis KT71</name>
    <dbReference type="NCBI Taxonomy" id="314285"/>
    <lineage>
        <taxon>Bacteria</taxon>
        <taxon>Pseudomonadati</taxon>
        <taxon>Pseudomonadota</taxon>
        <taxon>Gammaproteobacteria</taxon>
        <taxon>Cellvibrionales</taxon>
        <taxon>Halieaceae</taxon>
        <taxon>Congregibacter</taxon>
    </lineage>
</organism>
<dbReference type="SUPFAM" id="SSF51735">
    <property type="entry name" value="NAD(P)-binding Rossmann-fold domains"/>
    <property type="match status" value="1"/>
</dbReference>
<sequence length="292" mass="32204">MDVLLIGADNPVGTALNVVFAQWGRHQGVQLTTAAARWRSERQAKKAARKDKPQAVVDLRLAWQIATGEVPQSTDIERAHWLSKACEHSAIPYLLLSSDLVFSGQGTRSLREFDAPDAFDEPGFQIIETETRVTQAAPSAIVLRTGPLFASADNNFLTRMLSHMTSERQASFDDQNVFTPVACADVARVLAAMLDQLSVGAEARGVYHYSSGDRTTEYAFAEAALAAMSQYRDCGDIVISAKDKRADENAETRFFDCSRLRDTFAIKQVPWRGFMNATVKDYIASETTEEVA</sequence>
<dbReference type="InterPro" id="IPR036291">
    <property type="entry name" value="NAD(P)-bd_dom_sf"/>
</dbReference>
<dbReference type="Proteomes" id="UP000019205">
    <property type="component" value="Chromosome"/>
</dbReference>
<keyword evidence="9" id="KW-1185">Reference proteome</keyword>
<gene>
    <name evidence="8" type="ORF">KT71_00955</name>
</gene>
<evidence type="ECO:0000256" key="5">
    <source>
        <dbReference type="ARBA" id="ARBA00048200"/>
    </source>
</evidence>
<evidence type="ECO:0000259" key="7">
    <source>
        <dbReference type="Pfam" id="PF04321"/>
    </source>
</evidence>
<comment type="function">
    <text evidence="6">Catalyzes the reduction of dTDP-6-deoxy-L-lyxo-4-hexulose to yield dTDP-L-rhamnose.</text>
</comment>
<keyword evidence="6 8" id="KW-0560">Oxidoreductase</keyword>
<reference evidence="8 9" key="2">
    <citation type="journal article" date="2009" name="PLoS ONE">
        <title>The photosynthetic apparatus and its regulation in the aerobic gammaproteobacterium Congregibacter litoralis gen. nov., sp. nov.</title>
        <authorList>
            <person name="Spring S."/>
            <person name="Lunsdorf H."/>
            <person name="Fuchs B.M."/>
            <person name="Tindall B.J."/>
        </authorList>
    </citation>
    <scope>NUCLEOTIDE SEQUENCE [LARGE SCALE GENOMIC DNA]</scope>
    <source>
        <strain evidence="8">KT71</strain>
    </source>
</reference>
<accession>A4A655</accession>
<evidence type="ECO:0000256" key="3">
    <source>
        <dbReference type="ARBA" id="ARBA00012929"/>
    </source>
</evidence>
<dbReference type="OrthoDB" id="9803892at2"/>
<evidence type="ECO:0000256" key="2">
    <source>
        <dbReference type="ARBA" id="ARBA00010944"/>
    </source>
</evidence>
<dbReference type="InterPro" id="IPR029903">
    <property type="entry name" value="RmlD-like-bd"/>
</dbReference>
<dbReference type="RefSeq" id="WP_008292580.1">
    <property type="nucleotide sequence ID" value="NZ_CM002299.1"/>
</dbReference>
<dbReference type="PANTHER" id="PTHR10491">
    <property type="entry name" value="DTDP-4-DEHYDRORHAMNOSE REDUCTASE"/>
    <property type="match status" value="1"/>
</dbReference>
<dbReference type="InterPro" id="IPR005913">
    <property type="entry name" value="dTDP_dehydrorham_reduct"/>
</dbReference>
<dbReference type="GO" id="GO:0008831">
    <property type="term" value="F:dTDP-4-dehydrorhamnose reductase activity"/>
    <property type="evidence" value="ECO:0007669"/>
    <property type="project" value="UniProtKB-EC"/>
</dbReference>
<dbReference type="HOGENOM" id="CLU_045518_3_0_6"/>
<dbReference type="Gene3D" id="3.40.50.720">
    <property type="entry name" value="NAD(P)-binding Rossmann-like Domain"/>
    <property type="match status" value="1"/>
</dbReference>
<reference evidence="8 9" key="1">
    <citation type="journal article" date="2007" name="Proc. Natl. Acad. Sci. U.S.A.">
        <title>Characterization of a marine gammaproteobacterium capable of aerobic anoxygenic photosynthesis.</title>
        <authorList>
            <person name="Fuchs B.M."/>
            <person name="Spring S."/>
            <person name="Teeling H."/>
            <person name="Quast C."/>
            <person name="Wulf J."/>
            <person name="Schattenhofer M."/>
            <person name="Yan S."/>
            <person name="Ferriera S."/>
            <person name="Johnson J."/>
            <person name="Glockner F.O."/>
            <person name="Amann R."/>
        </authorList>
    </citation>
    <scope>NUCLEOTIDE SEQUENCE [LARGE SCALE GENOMIC DNA]</scope>
    <source>
        <strain evidence="8">KT71</strain>
    </source>
</reference>
<feature type="domain" description="RmlD-like substrate binding" evidence="7">
    <location>
        <begin position="1"/>
        <end position="282"/>
    </location>
</feature>
<comment type="similarity">
    <text evidence="2 6">Belongs to the dTDP-4-dehydrorhamnose reductase family.</text>
</comment>
<keyword evidence="6" id="KW-0521">NADP</keyword>
<dbReference type="EMBL" id="AAOA02000002">
    <property type="protein sequence ID" value="EAQ98502.1"/>
    <property type="molecule type" value="Genomic_DNA"/>
</dbReference>
<comment type="caution">
    <text evidence="8">The sequence shown here is derived from an EMBL/GenBank/DDBJ whole genome shotgun (WGS) entry which is preliminary data.</text>
</comment>
<dbReference type="EC" id="1.1.1.133" evidence="3 6"/>
<dbReference type="GO" id="GO:0019305">
    <property type="term" value="P:dTDP-rhamnose biosynthetic process"/>
    <property type="evidence" value="ECO:0007669"/>
    <property type="project" value="UniProtKB-UniPathway"/>
</dbReference>
<dbReference type="UniPathway" id="UPA00281"/>
<evidence type="ECO:0000256" key="1">
    <source>
        <dbReference type="ARBA" id="ARBA00004781"/>
    </source>
</evidence>
<evidence type="ECO:0000256" key="6">
    <source>
        <dbReference type="RuleBase" id="RU364082"/>
    </source>
</evidence>
<evidence type="ECO:0000313" key="9">
    <source>
        <dbReference type="Proteomes" id="UP000019205"/>
    </source>
</evidence>
<dbReference type="AlphaFoldDB" id="A4A655"/>
<evidence type="ECO:0000256" key="4">
    <source>
        <dbReference type="ARBA" id="ARBA00017099"/>
    </source>
</evidence>
<dbReference type="Gene3D" id="3.90.25.10">
    <property type="entry name" value="UDP-galactose 4-epimerase, domain 1"/>
    <property type="match status" value="1"/>
</dbReference>
<dbReference type="eggNOG" id="COG1091">
    <property type="taxonomic scope" value="Bacteria"/>
</dbReference>
<dbReference type="GO" id="GO:0009243">
    <property type="term" value="P:O antigen biosynthetic process"/>
    <property type="evidence" value="ECO:0007669"/>
    <property type="project" value="UniProtKB-UniPathway"/>
</dbReference>
<dbReference type="UniPathway" id="UPA00124"/>
<protein>
    <recommendedName>
        <fullName evidence="4 6">dTDP-4-dehydrorhamnose reductase</fullName>
        <ecNumber evidence="3 6">1.1.1.133</ecNumber>
    </recommendedName>
</protein>
<comment type="catalytic activity">
    <reaction evidence="5 6">
        <text>dTDP-beta-L-rhamnose + NADP(+) = dTDP-4-dehydro-beta-L-rhamnose + NADPH + H(+)</text>
        <dbReference type="Rhea" id="RHEA:21796"/>
        <dbReference type="ChEBI" id="CHEBI:15378"/>
        <dbReference type="ChEBI" id="CHEBI:57510"/>
        <dbReference type="ChEBI" id="CHEBI:57783"/>
        <dbReference type="ChEBI" id="CHEBI:58349"/>
        <dbReference type="ChEBI" id="CHEBI:62830"/>
        <dbReference type="EC" id="1.1.1.133"/>
    </reaction>
</comment>
<dbReference type="Pfam" id="PF04321">
    <property type="entry name" value="RmlD_sub_bind"/>
    <property type="match status" value="1"/>
</dbReference>
<comment type="cofactor">
    <cofactor evidence="6">
        <name>Mg(2+)</name>
        <dbReference type="ChEBI" id="CHEBI:18420"/>
    </cofactor>
    <text evidence="6">Binds 1 Mg(2+) ion per monomer.</text>
</comment>
<dbReference type="STRING" id="314285.KT71_00955"/>
<comment type="pathway">
    <text evidence="1 6">Carbohydrate biosynthesis; dTDP-L-rhamnose biosynthesis.</text>
</comment>
<name>A4A655_9GAMM</name>
<evidence type="ECO:0000313" key="8">
    <source>
        <dbReference type="EMBL" id="EAQ98502.1"/>
    </source>
</evidence>
<proteinExistence type="inferred from homology"/>
<dbReference type="PANTHER" id="PTHR10491:SF4">
    <property type="entry name" value="METHIONINE ADENOSYLTRANSFERASE 2 SUBUNIT BETA"/>
    <property type="match status" value="1"/>
</dbReference>